<evidence type="ECO:0000313" key="2">
    <source>
        <dbReference type="Proteomes" id="UP000664914"/>
    </source>
</evidence>
<dbReference type="AlphaFoldDB" id="A0A975D022"/>
<dbReference type="RefSeq" id="WP_208631658.1">
    <property type="nucleotide sequence ID" value="NZ_CP059319.1"/>
</dbReference>
<reference evidence="1" key="1">
    <citation type="submission" date="2020-07" db="EMBL/GenBank/DDBJ databases">
        <authorList>
            <person name="Camacho E."/>
        </authorList>
    </citation>
    <scope>NUCLEOTIDE SEQUENCE</scope>
    <source>
        <strain evidence="1">MPO218</strain>
    </source>
</reference>
<gene>
    <name evidence="1" type="ORF">HRJ34_14975</name>
</gene>
<proteinExistence type="predicted"/>
<name>A0A975D022_9SPHN</name>
<dbReference type="EMBL" id="CP059319">
    <property type="protein sequence ID" value="QTH19676.1"/>
    <property type="molecule type" value="Genomic_DNA"/>
</dbReference>
<evidence type="ECO:0000313" key="1">
    <source>
        <dbReference type="EMBL" id="QTH19676.1"/>
    </source>
</evidence>
<reference evidence="1" key="2">
    <citation type="submission" date="2021-04" db="EMBL/GenBank/DDBJ databases">
        <title>Isolation and genomic analysis of the ibuprofen-degrading bacterium Sphingomonas strain MPO218.</title>
        <authorList>
            <person name="Aulestia M."/>
            <person name="Flores A."/>
            <person name="Mangas E.L."/>
            <person name="Perez-Pulido A.J."/>
            <person name="Santero E."/>
            <person name="Camacho E.M."/>
        </authorList>
    </citation>
    <scope>NUCLEOTIDE SEQUENCE</scope>
    <source>
        <strain evidence="1">MPO218</strain>
    </source>
</reference>
<dbReference type="Proteomes" id="UP000664914">
    <property type="component" value="Chromosome"/>
</dbReference>
<organism evidence="1 2">
    <name type="scientific">Rhizorhabdus wittichii</name>
    <dbReference type="NCBI Taxonomy" id="160791"/>
    <lineage>
        <taxon>Bacteria</taxon>
        <taxon>Pseudomonadati</taxon>
        <taxon>Pseudomonadota</taxon>
        <taxon>Alphaproteobacteria</taxon>
        <taxon>Sphingomonadales</taxon>
        <taxon>Sphingomonadaceae</taxon>
        <taxon>Rhizorhabdus</taxon>
    </lineage>
</organism>
<accession>A0A975D022</accession>
<sequence length="121" mass="13283">MPAIPARIGFVLREFRTVEAVSALMKARYGDVARDPKDEPFESFFDSSTDAQALVNERLALVGDERRRFSTEVKGSLALSFNTVTPAATLIDDERQANMPCAIVAITEDAGNDKTTVMLWG</sequence>
<protein>
    <submittedName>
        <fullName evidence="1">Uncharacterized protein</fullName>
    </submittedName>
</protein>